<dbReference type="SUPFAM" id="SSF47413">
    <property type="entry name" value="lambda repressor-like DNA-binding domains"/>
    <property type="match status" value="1"/>
</dbReference>
<dbReference type="CDD" id="cd00093">
    <property type="entry name" value="HTH_XRE"/>
    <property type="match status" value="1"/>
</dbReference>
<dbReference type="EMBL" id="BANX01000051">
    <property type="protein sequence ID" value="GAC71096.1"/>
    <property type="molecule type" value="Genomic_DNA"/>
</dbReference>
<dbReference type="PROSITE" id="PS50943">
    <property type="entry name" value="HTH_CROC1"/>
    <property type="match status" value="1"/>
</dbReference>
<keyword evidence="2" id="KW-0238">DNA-binding</keyword>
<proteinExistence type="predicted"/>
<accession>M0QRR2</accession>
<protein>
    <submittedName>
        <fullName evidence="2">Putative Xre family DNA-binding protein</fullName>
    </submittedName>
</protein>
<gene>
    <name evidence="2" type="ORF">GS4_51_00340</name>
</gene>
<dbReference type="SMART" id="SM00530">
    <property type="entry name" value="HTH_XRE"/>
    <property type="match status" value="1"/>
</dbReference>
<name>M0QRR2_9ACTN</name>
<feature type="domain" description="HTH cro/C1-type" evidence="1">
    <location>
        <begin position="36"/>
        <end position="93"/>
    </location>
</feature>
<sequence>MQRMSEDRTELDLATPANDRNARELHRARRLLFKQLIQVRKDRRYSQQEVADAIDINRSGVCRFESERENANPTLDIILRYAHAVGAHISFDVQKMEEVDRGFSRVQAWSGHTPWSAPRIPTSKTPQWQR</sequence>
<dbReference type="InterPro" id="IPR001387">
    <property type="entry name" value="Cro/C1-type_HTH"/>
</dbReference>
<dbReference type="InterPro" id="IPR010982">
    <property type="entry name" value="Lambda_DNA-bd_dom_sf"/>
</dbReference>
<dbReference type="AlphaFoldDB" id="M0QRR2"/>
<dbReference type="STRING" id="1223545.GS4_51_00340"/>
<dbReference type="GO" id="GO:0003677">
    <property type="term" value="F:DNA binding"/>
    <property type="evidence" value="ECO:0007669"/>
    <property type="project" value="UniProtKB-KW"/>
</dbReference>
<dbReference type="Pfam" id="PF01381">
    <property type="entry name" value="HTH_3"/>
    <property type="match status" value="1"/>
</dbReference>
<evidence type="ECO:0000259" key="1">
    <source>
        <dbReference type="PROSITE" id="PS50943"/>
    </source>
</evidence>
<reference evidence="2 3" key="1">
    <citation type="submission" date="2013-01" db="EMBL/GenBank/DDBJ databases">
        <title>Whole genome shotgun sequence of Gordonia soli NBRC 108243.</title>
        <authorList>
            <person name="Isaki-Nakamura S."/>
            <person name="Hosoyama A."/>
            <person name="Tsuchikane K."/>
            <person name="Ando Y."/>
            <person name="Baba S."/>
            <person name="Ohji S."/>
            <person name="Hamada M."/>
            <person name="Tamura T."/>
            <person name="Yamazoe A."/>
            <person name="Yamazaki S."/>
            <person name="Fujita N."/>
        </authorList>
    </citation>
    <scope>NUCLEOTIDE SEQUENCE [LARGE SCALE GENOMIC DNA]</scope>
    <source>
        <strain evidence="2 3">NBRC 108243</strain>
    </source>
</reference>
<evidence type="ECO:0000313" key="2">
    <source>
        <dbReference type="EMBL" id="GAC71096.1"/>
    </source>
</evidence>
<keyword evidence="3" id="KW-1185">Reference proteome</keyword>
<comment type="caution">
    <text evidence="2">The sequence shown here is derived from an EMBL/GenBank/DDBJ whole genome shotgun (WGS) entry which is preliminary data.</text>
</comment>
<organism evidence="2 3">
    <name type="scientific">Gordonia soli NBRC 108243</name>
    <dbReference type="NCBI Taxonomy" id="1223545"/>
    <lineage>
        <taxon>Bacteria</taxon>
        <taxon>Bacillati</taxon>
        <taxon>Actinomycetota</taxon>
        <taxon>Actinomycetes</taxon>
        <taxon>Mycobacteriales</taxon>
        <taxon>Gordoniaceae</taxon>
        <taxon>Gordonia</taxon>
    </lineage>
</organism>
<evidence type="ECO:0000313" key="3">
    <source>
        <dbReference type="Proteomes" id="UP000011666"/>
    </source>
</evidence>
<dbReference type="Gene3D" id="1.10.260.40">
    <property type="entry name" value="lambda repressor-like DNA-binding domains"/>
    <property type="match status" value="1"/>
</dbReference>
<dbReference type="Proteomes" id="UP000011666">
    <property type="component" value="Unassembled WGS sequence"/>
</dbReference>
<dbReference type="eggNOG" id="COG3620">
    <property type="taxonomic scope" value="Bacteria"/>
</dbReference>